<dbReference type="Proteomes" id="UP000028547">
    <property type="component" value="Unassembled WGS sequence"/>
</dbReference>
<dbReference type="CDD" id="cd07996">
    <property type="entry name" value="WGR_MMR_like"/>
    <property type="match status" value="1"/>
</dbReference>
<sequence length="474" mass="52508">MAEERTYLELSEAGGGSHKFYELKVEGNSITVRYGRIGDKGQTQVSEFPTPEKALAEARKKINEKVRKGYAPAVMGQRQKREVTRREITSGRSTANQAPLLWKFNSGDRAFGIFVDDARCWVGNESGSIYSVDHEGRTLSQFRLADGVKCIVADDRWLYAGCDDGRVYDLSGKVPRVAYNISESVDIYWLDIKDGVLGVSDAGGKLTAINHEDESQWEKQSVGTHGWMVRCDELGMYHGHGRGVTMYDWEDGSEIWHRPTQGNVMFGWQEESSLYACTNLGFVHRFTKKGDVGPVMQCDAAVFSCAAVDDGRYVFAGDNMSSVYCFNDKGERLWKLATGCGSAFSMQFFQDRLYLVTTDGVLACIDASEKAIQAAQSGSVPQARSIQAPKPVAAVPTGTVETTRETGSGVIVECYQDGPQLRVRVVSPGYHSDWHVQFPKDIREAGGRYVVEGVRESARGGFYRAYGDIRRLVS</sequence>
<name>A0A084T164_9BACT</name>
<dbReference type="InterPro" id="IPR049809">
    <property type="entry name" value="YehF/YfeS-like_WGR"/>
</dbReference>
<dbReference type="SUPFAM" id="SSF50998">
    <property type="entry name" value="Quinoprotein alcohol dehydrogenase-like"/>
    <property type="match status" value="1"/>
</dbReference>
<dbReference type="Pfam" id="PF05406">
    <property type="entry name" value="WGR"/>
    <property type="match status" value="1"/>
</dbReference>
<reference evidence="2 3" key="1">
    <citation type="submission" date="2014-07" db="EMBL/GenBank/DDBJ databases">
        <title>Draft Genome Sequence of Gephyronic Acid Producer, Cystobacter violaceus Strain Cb vi76.</title>
        <authorList>
            <person name="Stevens D.C."/>
            <person name="Young J."/>
            <person name="Carmichael R."/>
            <person name="Tan J."/>
            <person name="Taylor R.E."/>
        </authorList>
    </citation>
    <scope>NUCLEOTIDE SEQUENCE [LARGE SCALE GENOMIC DNA]</scope>
    <source>
        <strain evidence="2 3">Cb vi76</strain>
    </source>
</reference>
<protein>
    <submittedName>
        <fullName evidence="2">Molybdenum metabolism regulator</fullName>
    </submittedName>
</protein>
<dbReference type="PROSITE" id="PS51977">
    <property type="entry name" value="WGR"/>
    <property type="match status" value="1"/>
</dbReference>
<comment type="caution">
    <text evidence="2">The sequence shown here is derived from an EMBL/GenBank/DDBJ whole genome shotgun (WGS) entry which is preliminary data.</text>
</comment>
<organism evidence="2 3">
    <name type="scientific">Archangium violaceum Cb vi76</name>
    <dbReference type="NCBI Taxonomy" id="1406225"/>
    <lineage>
        <taxon>Bacteria</taxon>
        <taxon>Pseudomonadati</taxon>
        <taxon>Myxococcota</taxon>
        <taxon>Myxococcia</taxon>
        <taxon>Myxococcales</taxon>
        <taxon>Cystobacterineae</taxon>
        <taxon>Archangiaceae</taxon>
        <taxon>Archangium</taxon>
    </lineage>
</organism>
<dbReference type="InterPro" id="IPR002372">
    <property type="entry name" value="PQQ_rpt_dom"/>
</dbReference>
<evidence type="ECO:0000313" key="2">
    <source>
        <dbReference type="EMBL" id="KFA94449.1"/>
    </source>
</evidence>
<accession>A0A084T164</accession>
<dbReference type="InterPro" id="IPR011047">
    <property type="entry name" value="Quinoprotein_ADH-like_sf"/>
</dbReference>
<dbReference type="InterPro" id="IPR036930">
    <property type="entry name" value="WGR_dom_sf"/>
</dbReference>
<dbReference type="PANTHER" id="PTHR30634">
    <property type="entry name" value="OUTER MEMBRANE LOLAB LIPOPROTEIN INSERTION APPARATUS"/>
    <property type="match status" value="1"/>
</dbReference>
<dbReference type="AlphaFoldDB" id="A0A084T164"/>
<dbReference type="Pfam" id="PF13360">
    <property type="entry name" value="PQQ_2"/>
    <property type="match status" value="1"/>
</dbReference>
<dbReference type="SUPFAM" id="SSF142921">
    <property type="entry name" value="WGR domain-like"/>
    <property type="match status" value="1"/>
</dbReference>
<evidence type="ECO:0000259" key="1">
    <source>
        <dbReference type="PROSITE" id="PS51977"/>
    </source>
</evidence>
<dbReference type="InterPro" id="IPR015943">
    <property type="entry name" value="WD40/YVTN_repeat-like_dom_sf"/>
</dbReference>
<feature type="domain" description="WGR" evidence="1">
    <location>
        <begin position="1"/>
        <end position="83"/>
    </location>
</feature>
<dbReference type="PANTHER" id="PTHR30634:SF13">
    <property type="entry name" value="PROTEIN YEHF"/>
    <property type="match status" value="1"/>
</dbReference>
<dbReference type="InterPro" id="IPR050458">
    <property type="entry name" value="LolB"/>
</dbReference>
<dbReference type="InterPro" id="IPR008893">
    <property type="entry name" value="WGR_domain"/>
</dbReference>
<proteinExistence type="predicted"/>
<dbReference type="RefSeq" id="WP_043389566.1">
    <property type="nucleotide sequence ID" value="NZ_JPMI01000011.1"/>
</dbReference>
<dbReference type="Gene3D" id="2.20.140.10">
    <property type="entry name" value="WGR domain"/>
    <property type="match status" value="1"/>
</dbReference>
<evidence type="ECO:0000313" key="3">
    <source>
        <dbReference type="Proteomes" id="UP000028547"/>
    </source>
</evidence>
<gene>
    <name evidence="2" type="ORF">Q664_02700</name>
</gene>
<dbReference type="EMBL" id="JPMI01000011">
    <property type="protein sequence ID" value="KFA94449.1"/>
    <property type="molecule type" value="Genomic_DNA"/>
</dbReference>
<dbReference type="SMART" id="SM00773">
    <property type="entry name" value="WGR"/>
    <property type="match status" value="1"/>
</dbReference>
<dbReference type="Gene3D" id="2.130.10.10">
    <property type="entry name" value="YVTN repeat-like/Quinoprotein amine dehydrogenase"/>
    <property type="match status" value="2"/>
</dbReference>